<sequence>MSGDGLPRIVFREFEEDINLEPPSLGRGGPSTAGPFSWRLLWRGSETALESQLTLLAVYCKSILSVSVNYSGQKKSKSSGDRMLLRNSHIIALTFHPQGLRKTQVFQREGMPPPNYLPKKSSLFRAIID</sequence>
<protein>
    <submittedName>
        <fullName evidence="1">Uncharacterized protein</fullName>
    </submittedName>
</protein>
<proteinExistence type="predicted"/>
<gene>
    <name evidence="1" type="ORF">TNIN_185051</name>
</gene>
<evidence type="ECO:0000313" key="2">
    <source>
        <dbReference type="Proteomes" id="UP000886998"/>
    </source>
</evidence>
<organism evidence="1 2">
    <name type="scientific">Trichonephila inaurata madagascariensis</name>
    <dbReference type="NCBI Taxonomy" id="2747483"/>
    <lineage>
        <taxon>Eukaryota</taxon>
        <taxon>Metazoa</taxon>
        <taxon>Ecdysozoa</taxon>
        <taxon>Arthropoda</taxon>
        <taxon>Chelicerata</taxon>
        <taxon>Arachnida</taxon>
        <taxon>Araneae</taxon>
        <taxon>Araneomorphae</taxon>
        <taxon>Entelegynae</taxon>
        <taxon>Araneoidea</taxon>
        <taxon>Nephilidae</taxon>
        <taxon>Trichonephila</taxon>
        <taxon>Trichonephila inaurata</taxon>
    </lineage>
</organism>
<evidence type="ECO:0000313" key="1">
    <source>
        <dbReference type="EMBL" id="GFS28225.1"/>
    </source>
</evidence>
<dbReference type="AlphaFoldDB" id="A0A8X6I221"/>
<comment type="caution">
    <text evidence="1">The sequence shown here is derived from an EMBL/GenBank/DDBJ whole genome shotgun (WGS) entry which is preliminary data.</text>
</comment>
<accession>A0A8X6I221</accession>
<dbReference type="Proteomes" id="UP000886998">
    <property type="component" value="Unassembled WGS sequence"/>
</dbReference>
<reference evidence="1" key="1">
    <citation type="submission" date="2020-08" db="EMBL/GenBank/DDBJ databases">
        <title>Multicomponent nature underlies the extraordinary mechanical properties of spider dragline silk.</title>
        <authorList>
            <person name="Kono N."/>
            <person name="Nakamura H."/>
            <person name="Mori M."/>
            <person name="Yoshida Y."/>
            <person name="Ohtoshi R."/>
            <person name="Malay A.D."/>
            <person name="Moran D.A.P."/>
            <person name="Tomita M."/>
            <person name="Numata K."/>
            <person name="Arakawa K."/>
        </authorList>
    </citation>
    <scope>NUCLEOTIDE SEQUENCE</scope>
</reference>
<keyword evidence="2" id="KW-1185">Reference proteome</keyword>
<name>A0A8X6I221_9ARAC</name>
<dbReference type="OrthoDB" id="10628315at2759"/>
<dbReference type="EMBL" id="BMAV01023876">
    <property type="protein sequence ID" value="GFS28225.1"/>
    <property type="molecule type" value="Genomic_DNA"/>
</dbReference>